<organism evidence="2 3">
    <name type="scientific">Caerostris extrusa</name>
    <name type="common">Bark spider</name>
    <name type="synonym">Caerostris bankana</name>
    <dbReference type="NCBI Taxonomy" id="172846"/>
    <lineage>
        <taxon>Eukaryota</taxon>
        <taxon>Metazoa</taxon>
        <taxon>Ecdysozoa</taxon>
        <taxon>Arthropoda</taxon>
        <taxon>Chelicerata</taxon>
        <taxon>Arachnida</taxon>
        <taxon>Araneae</taxon>
        <taxon>Araneomorphae</taxon>
        <taxon>Entelegynae</taxon>
        <taxon>Araneoidea</taxon>
        <taxon>Araneidae</taxon>
        <taxon>Caerostris</taxon>
    </lineage>
</organism>
<keyword evidence="1" id="KW-0732">Signal</keyword>
<evidence type="ECO:0000256" key="1">
    <source>
        <dbReference type="SAM" id="SignalP"/>
    </source>
</evidence>
<proteinExistence type="predicted"/>
<sequence>MDCFFSVRGSFLCLNFSFLFVLISATNGRLIDFSSLFTGCCGTSFQQCGEYLFDSLSNIQPTDCTDARIASPVKCQSTKLASKLLTHPRQLPLNLFQSG</sequence>
<evidence type="ECO:0000313" key="3">
    <source>
        <dbReference type="Proteomes" id="UP001054945"/>
    </source>
</evidence>
<gene>
    <name evidence="2" type="ORF">CEXT_569591</name>
</gene>
<protein>
    <recommendedName>
        <fullName evidence="4">Secreted protein</fullName>
    </recommendedName>
</protein>
<evidence type="ECO:0000313" key="2">
    <source>
        <dbReference type="EMBL" id="GIY20358.1"/>
    </source>
</evidence>
<accession>A0AAV4RK12</accession>
<dbReference type="EMBL" id="BPLR01007868">
    <property type="protein sequence ID" value="GIY20358.1"/>
    <property type="molecule type" value="Genomic_DNA"/>
</dbReference>
<comment type="caution">
    <text evidence="2">The sequence shown here is derived from an EMBL/GenBank/DDBJ whole genome shotgun (WGS) entry which is preliminary data.</text>
</comment>
<reference evidence="2 3" key="1">
    <citation type="submission" date="2021-06" db="EMBL/GenBank/DDBJ databases">
        <title>Caerostris extrusa draft genome.</title>
        <authorList>
            <person name="Kono N."/>
            <person name="Arakawa K."/>
        </authorList>
    </citation>
    <scope>NUCLEOTIDE SEQUENCE [LARGE SCALE GENOMIC DNA]</scope>
</reference>
<feature type="signal peptide" evidence="1">
    <location>
        <begin position="1"/>
        <end position="28"/>
    </location>
</feature>
<name>A0AAV4RK12_CAEEX</name>
<feature type="chain" id="PRO_5043416635" description="Secreted protein" evidence="1">
    <location>
        <begin position="29"/>
        <end position="99"/>
    </location>
</feature>
<dbReference type="AlphaFoldDB" id="A0AAV4RK12"/>
<keyword evidence="3" id="KW-1185">Reference proteome</keyword>
<dbReference type="Proteomes" id="UP001054945">
    <property type="component" value="Unassembled WGS sequence"/>
</dbReference>
<evidence type="ECO:0008006" key="4">
    <source>
        <dbReference type="Google" id="ProtNLM"/>
    </source>
</evidence>